<feature type="chain" id="PRO_5014940912" evidence="1">
    <location>
        <begin position="23"/>
        <end position="304"/>
    </location>
</feature>
<dbReference type="SUPFAM" id="SSF53807">
    <property type="entry name" value="Helical backbone' metal receptor"/>
    <property type="match status" value="1"/>
</dbReference>
<name>A0A2L1GMT3_9BACT</name>
<evidence type="ECO:0000313" key="4">
    <source>
        <dbReference type="Proteomes" id="UP000239867"/>
    </source>
</evidence>
<dbReference type="EMBL" id="CP021255">
    <property type="protein sequence ID" value="AVD70958.1"/>
    <property type="molecule type" value="Genomic_DNA"/>
</dbReference>
<sequence length="304" mass="34040">MMTSLFRLLCILLLLCSTPAFAQELRDSDGRTIHFDRPFCRIISLYPAHTENLIQLGLKDRIVAVGSGDPLRGELPQLRFQDDPERLLALKPDLVLIRPMISRGYPHLVATLEQNGVTVVSLQPLTQKELAAYWRDLGALGGAADRAETMIGDFQKAVARLRAEQAQLPARRPRVFFEAMHRQMKTFNPDSMAIFVLESAGGINVAADAKQVRNTNIASYGKERILARADEIDVYLAQKGRMNPVTVEEIRAEPGFAVIRAVREGRVLLVDEALVSRPTMQLLEGIETLRRLLYPDFAVRAEQP</sequence>
<dbReference type="Gene3D" id="3.40.50.1980">
    <property type="entry name" value="Nitrogenase molybdenum iron protein domain"/>
    <property type="match status" value="2"/>
</dbReference>
<dbReference type="InterPro" id="IPR002491">
    <property type="entry name" value="ABC_transptr_periplasmic_BD"/>
</dbReference>
<dbReference type="GO" id="GO:0071281">
    <property type="term" value="P:cellular response to iron ion"/>
    <property type="evidence" value="ECO:0007669"/>
    <property type="project" value="TreeGrafter"/>
</dbReference>
<dbReference type="Pfam" id="PF01497">
    <property type="entry name" value="Peripla_BP_2"/>
    <property type="match status" value="1"/>
</dbReference>
<dbReference type="AlphaFoldDB" id="A0A2L1GMT3"/>
<feature type="signal peptide" evidence="1">
    <location>
        <begin position="1"/>
        <end position="22"/>
    </location>
</feature>
<protein>
    <submittedName>
        <fullName evidence="3">Peptide ABC transporter substrate-binding protein</fullName>
    </submittedName>
</protein>
<evidence type="ECO:0000313" key="3">
    <source>
        <dbReference type="EMBL" id="AVD70958.1"/>
    </source>
</evidence>
<evidence type="ECO:0000259" key="2">
    <source>
        <dbReference type="PROSITE" id="PS50983"/>
    </source>
</evidence>
<dbReference type="PANTHER" id="PTHR30535">
    <property type="entry name" value="VITAMIN B12-BINDING PROTEIN"/>
    <property type="match status" value="1"/>
</dbReference>
<dbReference type="PANTHER" id="PTHR30535:SF34">
    <property type="entry name" value="MOLYBDATE-BINDING PROTEIN MOLA"/>
    <property type="match status" value="1"/>
</dbReference>
<dbReference type="InterPro" id="IPR050902">
    <property type="entry name" value="ABC_Transporter_SBP"/>
</dbReference>
<keyword evidence="4" id="KW-1185">Reference proteome</keyword>
<accession>A0A2L1GMT3</accession>
<feature type="domain" description="Fe/B12 periplasmic-binding" evidence="2">
    <location>
        <begin position="41"/>
        <end position="297"/>
    </location>
</feature>
<reference evidence="3 4" key="1">
    <citation type="journal article" date="2018" name="MBio">
        <title>Insights into the evolution of host association through the isolation and characterization of a novel human periodontal pathobiont, Desulfobulbus oralis.</title>
        <authorList>
            <person name="Cross K.L."/>
            <person name="Chirania P."/>
            <person name="Xiong W."/>
            <person name="Beall C.J."/>
            <person name="Elkins J.G."/>
            <person name="Giannone R.J."/>
            <person name="Griffen A.L."/>
            <person name="Guss A.M."/>
            <person name="Hettich R.L."/>
            <person name="Joshi S.S."/>
            <person name="Mokrzan E.M."/>
            <person name="Martin R.K."/>
            <person name="Zhulin I.B."/>
            <person name="Leys E.J."/>
            <person name="Podar M."/>
        </authorList>
    </citation>
    <scope>NUCLEOTIDE SEQUENCE [LARGE SCALE GENOMIC DNA]</scope>
    <source>
        <strain evidence="3 4">ORNL</strain>
    </source>
</reference>
<dbReference type="RefSeq" id="WP_245874897.1">
    <property type="nucleotide sequence ID" value="NZ_CP021255.1"/>
</dbReference>
<dbReference type="PROSITE" id="PS50983">
    <property type="entry name" value="FE_B12_PBP"/>
    <property type="match status" value="1"/>
</dbReference>
<dbReference type="KEGG" id="deo:CAY53_05235"/>
<evidence type="ECO:0000256" key="1">
    <source>
        <dbReference type="SAM" id="SignalP"/>
    </source>
</evidence>
<keyword evidence="1" id="KW-0732">Signal</keyword>
<organism evidence="3 4">
    <name type="scientific">Desulfobulbus oralis</name>
    <dbReference type="NCBI Taxonomy" id="1986146"/>
    <lineage>
        <taxon>Bacteria</taxon>
        <taxon>Pseudomonadati</taxon>
        <taxon>Thermodesulfobacteriota</taxon>
        <taxon>Desulfobulbia</taxon>
        <taxon>Desulfobulbales</taxon>
        <taxon>Desulfobulbaceae</taxon>
        <taxon>Desulfobulbus</taxon>
    </lineage>
</organism>
<gene>
    <name evidence="3" type="ORF">CAY53_05235</name>
</gene>
<proteinExistence type="predicted"/>
<dbReference type="Proteomes" id="UP000239867">
    <property type="component" value="Chromosome"/>
</dbReference>